<keyword evidence="2" id="KW-1185">Reference proteome</keyword>
<gene>
    <name evidence="1" type="ORF">MVEN_00798800</name>
</gene>
<protein>
    <submittedName>
        <fullName evidence="1">Uncharacterized protein</fullName>
    </submittedName>
</protein>
<evidence type="ECO:0000313" key="2">
    <source>
        <dbReference type="Proteomes" id="UP000620124"/>
    </source>
</evidence>
<reference evidence="1" key="1">
    <citation type="submission" date="2020-05" db="EMBL/GenBank/DDBJ databases">
        <title>Mycena genomes resolve the evolution of fungal bioluminescence.</title>
        <authorList>
            <person name="Tsai I.J."/>
        </authorList>
    </citation>
    <scope>NUCLEOTIDE SEQUENCE</scope>
    <source>
        <strain evidence="1">CCC161011</strain>
    </source>
</reference>
<evidence type="ECO:0000313" key="1">
    <source>
        <dbReference type="EMBL" id="KAF7360671.1"/>
    </source>
</evidence>
<comment type="caution">
    <text evidence="1">The sequence shown here is derived from an EMBL/GenBank/DDBJ whole genome shotgun (WGS) entry which is preliminary data.</text>
</comment>
<organism evidence="1 2">
    <name type="scientific">Mycena venus</name>
    <dbReference type="NCBI Taxonomy" id="2733690"/>
    <lineage>
        <taxon>Eukaryota</taxon>
        <taxon>Fungi</taxon>
        <taxon>Dikarya</taxon>
        <taxon>Basidiomycota</taxon>
        <taxon>Agaricomycotina</taxon>
        <taxon>Agaricomycetes</taxon>
        <taxon>Agaricomycetidae</taxon>
        <taxon>Agaricales</taxon>
        <taxon>Marasmiineae</taxon>
        <taxon>Mycenaceae</taxon>
        <taxon>Mycena</taxon>
    </lineage>
</organism>
<dbReference type="Proteomes" id="UP000620124">
    <property type="component" value="Unassembled WGS sequence"/>
</dbReference>
<accession>A0A8H7D6H8</accession>
<dbReference type="OrthoDB" id="2910091at2759"/>
<sequence>MVEFQAPNLRRKRLLNQCSLSKPSLHWLIASAGFLGAHAQCPQNAGYLGAFEAATGNFVGAVGISLGRAGMFTPDETGNTTNYLSVVTFTNTCNDGGPVFIQIRSLRGTCAMSRYRGHGWIPHGPCTTPETTRTTLQGEYHNLKTFCGECMTFALGNAVGRQVFLPQWKNPNSDSIFVRLLATPNVQAYSRAFSNAVVQQVYLSVFLR</sequence>
<dbReference type="EMBL" id="JACAZI010000005">
    <property type="protein sequence ID" value="KAF7360671.1"/>
    <property type="molecule type" value="Genomic_DNA"/>
</dbReference>
<name>A0A8H7D6H8_9AGAR</name>
<proteinExistence type="predicted"/>
<dbReference type="AlphaFoldDB" id="A0A8H7D6H8"/>